<evidence type="ECO:0000256" key="5">
    <source>
        <dbReference type="ARBA" id="ARBA00023002"/>
    </source>
</evidence>
<dbReference type="SUPFAM" id="SSF47203">
    <property type="entry name" value="Acyl-CoA dehydrogenase C-terminal domain-like"/>
    <property type="match status" value="1"/>
</dbReference>
<evidence type="ECO:0000256" key="8">
    <source>
        <dbReference type="ARBA" id="ARBA00066694"/>
    </source>
</evidence>
<dbReference type="InterPro" id="IPR009100">
    <property type="entry name" value="AcylCoA_DH/oxidase_NM_dom_sf"/>
</dbReference>
<feature type="domain" description="Acyl-CoA oxidase/dehydrogenase middle" evidence="12">
    <location>
        <begin position="162"/>
        <end position="271"/>
    </location>
</feature>
<keyword evidence="5 10" id="KW-0560">Oxidoreductase</keyword>
<dbReference type="GO" id="GO:0050660">
    <property type="term" value="F:flavin adenine dinucleotide binding"/>
    <property type="evidence" value="ECO:0007669"/>
    <property type="project" value="InterPro"/>
</dbReference>
<keyword evidence="4 10" id="KW-0274">FAD</keyword>
<dbReference type="Gene3D" id="1.10.540.10">
    <property type="entry name" value="Acyl-CoA dehydrogenase/oxidase, N-terminal domain"/>
    <property type="match status" value="1"/>
</dbReference>
<gene>
    <name evidence="15" type="ORF">AGR7C_pAt0084</name>
</gene>
<dbReference type="Gene3D" id="1.20.140.10">
    <property type="entry name" value="Butyryl-CoA Dehydrogenase, subunit A, domain 3"/>
    <property type="match status" value="1"/>
</dbReference>
<comment type="cofactor">
    <cofactor evidence="1 10">
        <name>FAD</name>
        <dbReference type="ChEBI" id="CHEBI:57692"/>
    </cofactor>
</comment>
<dbReference type="InterPro" id="IPR013786">
    <property type="entry name" value="AcylCoA_DH/ox_N"/>
</dbReference>
<evidence type="ECO:0000256" key="9">
    <source>
        <dbReference type="ARBA" id="ARBA00069043"/>
    </source>
</evidence>
<dbReference type="EC" id="1.3.99.41" evidence="8"/>
<comment type="function">
    <text evidence="7">Involved in the assimilation of dimethylsulphoniopropionate (DMSP), an important compound in the fixation of carbon in marine phytoplankton, by mediating the conversion of 3-(methylthio)propanoyl-CoA (MMPA-CoA) to 3-(methylthio)acryloyl-CoA (MTA-CoA).</text>
</comment>
<dbReference type="FunFam" id="2.40.110.10:FF:000031">
    <property type="entry name" value="Acyl-CoA dehydrogenase, putative"/>
    <property type="match status" value="1"/>
</dbReference>
<comment type="similarity">
    <text evidence="2 10">Belongs to the acyl-CoA dehydrogenase family.</text>
</comment>
<dbReference type="PANTHER" id="PTHR42803">
    <property type="entry name" value="ACYL-COA DEHYDROGENASE"/>
    <property type="match status" value="1"/>
</dbReference>
<evidence type="ECO:0000256" key="10">
    <source>
        <dbReference type="RuleBase" id="RU362125"/>
    </source>
</evidence>
<organism evidence="15 16">
    <name type="scientific">Agrobacterium deltaense Zutra 3/1</name>
    <dbReference type="NCBI Taxonomy" id="1183427"/>
    <lineage>
        <taxon>Bacteria</taxon>
        <taxon>Pseudomonadati</taxon>
        <taxon>Pseudomonadota</taxon>
        <taxon>Alphaproteobacteria</taxon>
        <taxon>Hyphomicrobiales</taxon>
        <taxon>Rhizobiaceae</taxon>
        <taxon>Rhizobium/Agrobacterium group</taxon>
        <taxon>Agrobacterium</taxon>
    </lineage>
</organism>
<evidence type="ECO:0000259" key="11">
    <source>
        <dbReference type="Pfam" id="PF00441"/>
    </source>
</evidence>
<feature type="domain" description="Acyl-CoA dehydrogenase/oxidase N-terminal" evidence="13">
    <location>
        <begin position="40"/>
        <end position="158"/>
    </location>
</feature>
<dbReference type="AlphaFoldDB" id="A0A1S7S2K3"/>
<keyword evidence="3 10" id="KW-0285">Flavoprotein</keyword>
<dbReference type="InterPro" id="IPR036250">
    <property type="entry name" value="AcylCo_DH-like_C"/>
</dbReference>
<evidence type="ECO:0000256" key="6">
    <source>
        <dbReference type="ARBA" id="ARBA00051388"/>
    </source>
</evidence>
<dbReference type="Proteomes" id="UP000191987">
    <property type="component" value="Unassembled WGS sequence"/>
</dbReference>
<protein>
    <recommendedName>
        <fullName evidence="9">3-methylmercaptopropionyl-CoA dehydrogenase</fullName>
        <ecNumber evidence="8">1.3.99.41</ecNumber>
    </recommendedName>
</protein>
<comment type="catalytic activity">
    <reaction evidence="6">
        <text>3-(methylsulfanyl)propanoyl-CoA + oxidized [electron-transfer flavoprotein] + H(+) = 3-(methylsulfanyl)acryloyl-CoA + reduced [electron-transfer flavoprotein]</text>
        <dbReference type="Rhea" id="RHEA:52612"/>
        <dbReference type="Rhea" id="RHEA-COMP:10685"/>
        <dbReference type="Rhea" id="RHEA-COMP:10686"/>
        <dbReference type="ChEBI" id="CHEBI:15378"/>
        <dbReference type="ChEBI" id="CHEBI:57692"/>
        <dbReference type="ChEBI" id="CHEBI:58307"/>
        <dbReference type="ChEBI" id="CHEBI:82815"/>
        <dbReference type="ChEBI" id="CHEBI:84994"/>
        <dbReference type="EC" id="1.3.99.41"/>
    </reaction>
    <physiologicalReaction direction="left-to-right" evidence="6">
        <dbReference type="Rhea" id="RHEA:52613"/>
    </physiologicalReaction>
</comment>
<dbReference type="Pfam" id="PF12806">
    <property type="entry name" value="Acyl-CoA_dh_C"/>
    <property type="match status" value="1"/>
</dbReference>
<evidence type="ECO:0000256" key="7">
    <source>
        <dbReference type="ARBA" id="ARBA00058683"/>
    </source>
</evidence>
<dbReference type="InterPro" id="IPR006091">
    <property type="entry name" value="Acyl-CoA_Oxase/DH_mid-dom"/>
</dbReference>
<dbReference type="InterPro" id="IPR052166">
    <property type="entry name" value="Diverse_Acyl-CoA_DH"/>
</dbReference>
<dbReference type="Pfam" id="PF02770">
    <property type="entry name" value="Acyl-CoA_dh_M"/>
    <property type="match status" value="1"/>
</dbReference>
<dbReference type="EMBL" id="FBWG01000049">
    <property type="protein sequence ID" value="CUX61582.1"/>
    <property type="molecule type" value="Genomic_DNA"/>
</dbReference>
<name>A0A1S7S2K3_9HYPH</name>
<dbReference type="Pfam" id="PF00441">
    <property type="entry name" value="Acyl-CoA_dh_1"/>
    <property type="match status" value="1"/>
</dbReference>
<feature type="domain" description="Acyl-CoA dehydrogenase/oxidase C-terminal" evidence="11">
    <location>
        <begin position="282"/>
        <end position="452"/>
    </location>
</feature>
<dbReference type="InterPro" id="IPR046373">
    <property type="entry name" value="Acyl-CoA_Oxase/DH_mid-dom_sf"/>
</dbReference>
<dbReference type="GO" id="GO:0016627">
    <property type="term" value="F:oxidoreductase activity, acting on the CH-CH group of donors"/>
    <property type="evidence" value="ECO:0007669"/>
    <property type="project" value="InterPro"/>
</dbReference>
<dbReference type="InterPro" id="IPR025878">
    <property type="entry name" value="Acyl-CoA_dh-like_C_dom"/>
</dbReference>
<feature type="domain" description="Acetyl-CoA dehydrogenase-like C-terminal" evidence="14">
    <location>
        <begin position="468"/>
        <end position="591"/>
    </location>
</feature>
<dbReference type="PANTHER" id="PTHR42803:SF1">
    <property type="entry name" value="BROAD-SPECIFICITY LINEAR ACYL-COA DEHYDROGENASE FADE5"/>
    <property type="match status" value="1"/>
</dbReference>
<dbReference type="Gene3D" id="2.40.110.10">
    <property type="entry name" value="Butyryl-CoA Dehydrogenase, subunit A, domain 2"/>
    <property type="match status" value="1"/>
</dbReference>
<dbReference type="Pfam" id="PF02771">
    <property type="entry name" value="Acyl-CoA_dh_N"/>
    <property type="match status" value="1"/>
</dbReference>
<evidence type="ECO:0000259" key="13">
    <source>
        <dbReference type="Pfam" id="PF02771"/>
    </source>
</evidence>
<evidence type="ECO:0000259" key="14">
    <source>
        <dbReference type="Pfam" id="PF12806"/>
    </source>
</evidence>
<accession>A0A1S7S2K3</accession>
<evidence type="ECO:0000259" key="12">
    <source>
        <dbReference type="Pfam" id="PF02770"/>
    </source>
</evidence>
<evidence type="ECO:0000256" key="3">
    <source>
        <dbReference type="ARBA" id="ARBA00022630"/>
    </source>
</evidence>
<dbReference type="InterPro" id="IPR037069">
    <property type="entry name" value="AcylCoA_DH/ox_N_sf"/>
</dbReference>
<evidence type="ECO:0000313" key="16">
    <source>
        <dbReference type="Proteomes" id="UP000191987"/>
    </source>
</evidence>
<sequence length="596" mass="65292">MMPIYTPPIEDFKFLLHDVLRIGEITDLKSFEELDEDTVNAIIEAAGEFTSEVLAPLNESGDREGAQLTQQGVTTPSGFVEAYRQFIDGGWASLIARPEHGGQGLPHIFKNIMDEMLGAANLAFAMCPATSPGVYQILLHHGTDEMRDVYVPRIVSGEWATAMSLTEPQCGSALGLIRSRAEPQEDGTYKITGTKMFNSWGDHDMAGNIVHLVLAKLPGAPEGTRGISLFLVPKFLPNGSGEAGARNNFSCGSLERKMGIHASATCVTNFDGATGYLVGKPNQGLPNMFVLMNTMRLATGAMATGIADTAYRHALSYTKERIAGRAASGAKYPDLAGDPIIVHPDVRRMLMTMRAFTEGARQFCLWIGLNLERAAIHDDPKTRQECDELVSLLTPVVKAFLSDKSFESIDMALQCYGGHGYIQDNGIEQYLRDERMLRLGEGTSGIQAMDLLHRKVLLDDSKTLDRYFALIRDFAAQMPETNRLNALSQTLTHELARLENLTRELSHALRTDGEALGAASFDYLNMLGHLSLAFMWAQAAAAAERELGSGKSGQFYENKLATAEFYFARVLPEMLSLEAKIRAGASTLMRITDDAF</sequence>
<dbReference type="SUPFAM" id="SSF56645">
    <property type="entry name" value="Acyl-CoA dehydrogenase NM domain-like"/>
    <property type="match status" value="1"/>
</dbReference>
<evidence type="ECO:0000256" key="2">
    <source>
        <dbReference type="ARBA" id="ARBA00009347"/>
    </source>
</evidence>
<evidence type="ECO:0000256" key="4">
    <source>
        <dbReference type="ARBA" id="ARBA00022827"/>
    </source>
</evidence>
<dbReference type="InterPro" id="IPR009075">
    <property type="entry name" value="AcylCo_DH/oxidase_C"/>
</dbReference>
<proteinExistence type="inferred from homology"/>
<evidence type="ECO:0000256" key="1">
    <source>
        <dbReference type="ARBA" id="ARBA00001974"/>
    </source>
</evidence>
<reference evidence="15 16" key="1">
    <citation type="submission" date="2016-01" db="EMBL/GenBank/DDBJ databases">
        <authorList>
            <person name="Oliw E.H."/>
        </authorList>
    </citation>
    <scope>NUCLEOTIDE SEQUENCE [LARGE SCALE GENOMIC DNA]</scope>
    <source>
        <strain evidence="15 16">Zutra 3-1</strain>
    </source>
</reference>
<evidence type="ECO:0000313" key="15">
    <source>
        <dbReference type="EMBL" id="CUX61582.1"/>
    </source>
</evidence>